<evidence type="ECO:0000313" key="2">
    <source>
        <dbReference type="EMBL" id="GAE30296.1"/>
    </source>
</evidence>
<organism evidence="2 3">
    <name type="scientific">Halalkalibacter hemicellulosilyticusJCM 9152</name>
    <dbReference type="NCBI Taxonomy" id="1236971"/>
    <lineage>
        <taxon>Bacteria</taxon>
        <taxon>Bacillati</taxon>
        <taxon>Bacillota</taxon>
        <taxon>Bacilli</taxon>
        <taxon>Bacillales</taxon>
        <taxon>Bacillaceae</taxon>
        <taxon>Halalkalibacter</taxon>
    </lineage>
</organism>
<dbReference type="PROSITE" id="PS51257">
    <property type="entry name" value="PROKAR_LIPOPROTEIN"/>
    <property type="match status" value="1"/>
</dbReference>
<feature type="chain" id="PRO_5004847172" evidence="1">
    <location>
        <begin position="23"/>
        <end position="191"/>
    </location>
</feature>
<evidence type="ECO:0000313" key="3">
    <source>
        <dbReference type="Proteomes" id="UP000018895"/>
    </source>
</evidence>
<sequence>MKTKQTILLIACLLIFSGCHLADDPQTMQRVQMDREITQQNHGSQPYNRMSVGDFNDYSYVRYNKHDVEPNGQQQEIIYVNREKLSDSITRLVLTNNDVEEAATLVTDQYALVAYSATSDDRELTADQVKRSAISIVPHYYEVYISDNEHHFDEIERFQGLSAHSNVQDSIEQTIELFKQSPQGNYDAEAD</sequence>
<reference evidence="2" key="1">
    <citation type="journal article" date="2014" name="Genome Announc.">
        <title>Draft Genome Sequences of Three Alkaliphilic Bacillus Strains, Bacillus wakoensis JCM 9140T, Bacillus akibai JCM 9157T, and Bacillus hemicellulosilyticus JCM 9152T.</title>
        <authorList>
            <person name="Yuki M."/>
            <person name="Oshima K."/>
            <person name="Suda W."/>
            <person name="Oshida Y."/>
            <person name="Kitamura K."/>
            <person name="Iida T."/>
            <person name="Hattori M."/>
            <person name="Ohkuma M."/>
        </authorList>
    </citation>
    <scope>NUCLEOTIDE SEQUENCE [LARGE SCALE GENOMIC DNA]</scope>
    <source>
        <strain evidence="2">JCM 9152</strain>
    </source>
</reference>
<comment type="caution">
    <text evidence="2">The sequence shown here is derived from an EMBL/GenBank/DDBJ whole genome shotgun (WGS) entry which is preliminary data.</text>
</comment>
<name>W4QE13_9BACI</name>
<evidence type="ECO:0000256" key="1">
    <source>
        <dbReference type="SAM" id="SignalP"/>
    </source>
</evidence>
<dbReference type="Proteomes" id="UP000018895">
    <property type="component" value="Unassembled WGS sequence"/>
</dbReference>
<protein>
    <submittedName>
        <fullName evidence="2">Lipoprotein</fullName>
    </submittedName>
</protein>
<gene>
    <name evidence="2" type="ORF">JCM9152_1700</name>
</gene>
<dbReference type="InterPro" id="IPR019076">
    <property type="entry name" value="Spore_lipoprot_YhcN/YlaJ-like"/>
</dbReference>
<keyword evidence="1" id="KW-0732">Signal</keyword>
<feature type="signal peptide" evidence="1">
    <location>
        <begin position="1"/>
        <end position="22"/>
    </location>
</feature>
<proteinExistence type="predicted"/>
<dbReference type="AlphaFoldDB" id="W4QE13"/>
<dbReference type="OrthoDB" id="2691390at2"/>
<keyword evidence="2" id="KW-0449">Lipoprotein</keyword>
<dbReference type="STRING" id="1236971.JCM9152_1700"/>
<keyword evidence="3" id="KW-1185">Reference proteome</keyword>
<dbReference type="Pfam" id="PF09580">
    <property type="entry name" value="Spore_YhcN_YlaJ"/>
    <property type="match status" value="1"/>
</dbReference>
<dbReference type="RefSeq" id="WP_052015719.1">
    <property type="nucleotide sequence ID" value="NZ_BAUU01000010.1"/>
</dbReference>
<accession>W4QE13</accession>
<dbReference type="EMBL" id="BAUU01000010">
    <property type="protein sequence ID" value="GAE30296.1"/>
    <property type="molecule type" value="Genomic_DNA"/>
</dbReference>